<proteinExistence type="predicted"/>
<evidence type="ECO:0000259" key="6">
    <source>
        <dbReference type="PROSITE" id="PS50850"/>
    </source>
</evidence>
<comment type="subcellular location">
    <subcellularLocation>
        <location evidence="1">Membrane</location>
        <topology evidence="1">Multi-pass membrane protein</topology>
    </subcellularLocation>
</comment>
<evidence type="ECO:0000256" key="4">
    <source>
        <dbReference type="ARBA" id="ARBA00023136"/>
    </source>
</evidence>
<feature type="domain" description="Major facilitator superfamily (MFS) profile" evidence="6">
    <location>
        <begin position="87"/>
        <end position="511"/>
    </location>
</feature>
<evidence type="ECO:0000256" key="3">
    <source>
        <dbReference type="ARBA" id="ARBA00022989"/>
    </source>
</evidence>
<evidence type="ECO:0000313" key="8">
    <source>
        <dbReference type="Proteomes" id="UP001352852"/>
    </source>
</evidence>
<dbReference type="SUPFAM" id="SSF103473">
    <property type="entry name" value="MFS general substrate transporter"/>
    <property type="match status" value="1"/>
</dbReference>
<feature type="transmembrane region" description="Helical" evidence="5">
    <location>
        <begin position="337"/>
        <end position="357"/>
    </location>
</feature>
<feature type="transmembrane region" description="Helical" evidence="5">
    <location>
        <begin position="369"/>
        <end position="391"/>
    </location>
</feature>
<feature type="transmembrane region" description="Helical" evidence="5">
    <location>
        <begin position="228"/>
        <end position="249"/>
    </location>
</feature>
<feature type="transmembrane region" description="Helical" evidence="5">
    <location>
        <begin position="194"/>
        <end position="216"/>
    </location>
</feature>
<dbReference type="InterPro" id="IPR005828">
    <property type="entry name" value="MFS_sugar_transport-like"/>
</dbReference>
<dbReference type="InterPro" id="IPR036259">
    <property type="entry name" value="MFS_trans_sf"/>
</dbReference>
<dbReference type="InterPro" id="IPR005829">
    <property type="entry name" value="Sugar_transporter_CS"/>
</dbReference>
<feature type="transmembrane region" description="Helical" evidence="5">
    <location>
        <begin position="486"/>
        <end position="506"/>
    </location>
</feature>
<dbReference type="EMBL" id="JAHUTJ010000077">
    <property type="protein sequence ID" value="MED6263200.1"/>
    <property type="molecule type" value="Genomic_DNA"/>
</dbReference>
<comment type="caution">
    <text evidence="7">The sequence shown here is derived from an EMBL/GenBank/DDBJ whole genome shotgun (WGS) entry which is preliminary data.</text>
</comment>
<feature type="transmembrane region" description="Helical" evidence="5">
    <location>
        <begin position="255"/>
        <end position="276"/>
    </location>
</feature>
<protein>
    <recommendedName>
        <fullName evidence="6">Major facilitator superfamily (MFS) profile domain-containing protein</fullName>
    </recommendedName>
</protein>
<evidence type="ECO:0000256" key="2">
    <source>
        <dbReference type="ARBA" id="ARBA00022692"/>
    </source>
</evidence>
<evidence type="ECO:0000256" key="5">
    <source>
        <dbReference type="SAM" id="Phobius"/>
    </source>
</evidence>
<keyword evidence="2 5" id="KW-0812">Transmembrane</keyword>
<reference evidence="7 8" key="1">
    <citation type="submission" date="2021-06" db="EMBL/GenBank/DDBJ databases">
        <authorList>
            <person name="Palmer J.M."/>
        </authorList>
    </citation>
    <scope>NUCLEOTIDE SEQUENCE [LARGE SCALE GENOMIC DNA]</scope>
    <source>
        <strain evidence="7 8">CL_MEX2019</strain>
        <tissue evidence="7">Muscle</tissue>
    </source>
</reference>
<dbReference type="PROSITE" id="PS50850">
    <property type="entry name" value="MFS"/>
    <property type="match status" value="1"/>
</dbReference>
<dbReference type="Proteomes" id="UP001352852">
    <property type="component" value="Unassembled WGS sequence"/>
</dbReference>
<keyword evidence="3 5" id="KW-1133">Transmembrane helix</keyword>
<feature type="transmembrane region" description="Helical" evidence="5">
    <location>
        <begin position="398"/>
        <end position="417"/>
    </location>
</feature>
<dbReference type="Gene3D" id="1.20.1250.20">
    <property type="entry name" value="MFS general substrate transporter like domains"/>
    <property type="match status" value="1"/>
</dbReference>
<dbReference type="PROSITE" id="PS00216">
    <property type="entry name" value="SUGAR_TRANSPORT_1"/>
    <property type="match status" value="1"/>
</dbReference>
<name>A0ABU7CN69_9TELE</name>
<dbReference type="InterPro" id="IPR020846">
    <property type="entry name" value="MFS_dom"/>
</dbReference>
<keyword evidence="8" id="KW-1185">Reference proteome</keyword>
<feature type="transmembrane region" description="Helical" evidence="5">
    <location>
        <begin position="458"/>
        <end position="480"/>
    </location>
</feature>
<dbReference type="PANTHER" id="PTHR24064">
    <property type="entry name" value="SOLUTE CARRIER FAMILY 22 MEMBER"/>
    <property type="match status" value="1"/>
</dbReference>
<keyword evidence="4 5" id="KW-0472">Membrane</keyword>
<feature type="transmembrane region" description="Helical" evidence="5">
    <location>
        <begin position="17"/>
        <end position="41"/>
    </location>
</feature>
<sequence>MGDYDEETAFLRQMGPYFWVTFFLLNTVFVSTGFNGLYIIFAGAAPKHRCLIPEINLTEEWRNAIIPFTTVGGEEVQSQCSRYTLAVVKNLSDEGYIPERDVNLTNLSQERCLDGWNYSKDIYQSTIVTEWNLVCDNQWKVPFASSTLFVGYLFGSLISGQLSDRFGRKKVVFISLGAQSLSVLLQSFSQSWKIFCVMFLFVGASQISIYISAFVLGTELLSKTMRVLFTTLGAFLFYCIGYMTLPWIAYGIRDWRTLLAVLSATSVVYIPLWWFIPESPRWLITQGRVTEAELIVRDAARKNKVQTPSVIFKESEVEEILPGKKYTMLDVLKSSKLRCITLMCLLLWMAINIGYFGLSLNTSNLSGNPFMNCFLSAITEVPAYIVSTCLLRKCPRRAILSTFLIIGGGVLLLIQFIPDTLHYLALALEMIGKFGFTMAFTIVYIYTAEIYPTVLRNVGMGMCSSAARIGSITAPYVIYLGTYNKVLPYILMGSLTIASSVVNFFLPETFNKDLPETVEQMQECQGFCGGSTKRKYFQNGASRKRPVLQKEKSEVQTLSL</sequence>
<feature type="transmembrane region" description="Helical" evidence="5">
    <location>
        <begin position="423"/>
        <end position="446"/>
    </location>
</feature>
<accession>A0ABU7CN69</accession>
<evidence type="ECO:0000313" key="7">
    <source>
        <dbReference type="EMBL" id="MED6263200.1"/>
    </source>
</evidence>
<organism evidence="7 8">
    <name type="scientific">Characodon lateralis</name>
    <dbReference type="NCBI Taxonomy" id="208331"/>
    <lineage>
        <taxon>Eukaryota</taxon>
        <taxon>Metazoa</taxon>
        <taxon>Chordata</taxon>
        <taxon>Craniata</taxon>
        <taxon>Vertebrata</taxon>
        <taxon>Euteleostomi</taxon>
        <taxon>Actinopterygii</taxon>
        <taxon>Neopterygii</taxon>
        <taxon>Teleostei</taxon>
        <taxon>Neoteleostei</taxon>
        <taxon>Acanthomorphata</taxon>
        <taxon>Ovalentaria</taxon>
        <taxon>Atherinomorphae</taxon>
        <taxon>Cyprinodontiformes</taxon>
        <taxon>Goodeidae</taxon>
        <taxon>Characodon</taxon>
    </lineage>
</organism>
<dbReference type="Pfam" id="PF00083">
    <property type="entry name" value="Sugar_tr"/>
    <property type="match status" value="1"/>
</dbReference>
<gene>
    <name evidence="7" type="ORF">CHARACLAT_002028</name>
</gene>
<evidence type="ECO:0000256" key="1">
    <source>
        <dbReference type="ARBA" id="ARBA00004141"/>
    </source>
</evidence>